<dbReference type="GO" id="GO:0004850">
    <property type="term" value="F:uridine phosphorylase activity"/>
    <property type="evidence" value="ECO:0007669"/>
    <property type="project" value="UniProtKB-EC"/>
</dbReference>
<evidence type="ECO:0000313" key="9">
    <source>
        <dbReference type="Proteomes" id="UP000033115"/>
    </source>
</evidence>
<evidence type="ECO:0000256" key="1">
    <source>
        <dbReference type="ARBA" id="ARBA00010456"/>
    </source>
</evidence>
<evidence type="ECO:0000256" key="5">
    <source>
        <dbReference type="ARBA" id="ARBA00022679"/>
    </source>
</evidence>
<dbReference type="AlphaFoldDB" id="A0A0E3JNF5"/>
<dbReference type="PROSITE" id="PS01232">
    <property type="entry name" value="PNP_UDP_1"/>
    <property type="match status" value="1"/>
</dbReference>
<evidence type="ECO:0000256" key="2">
    <source>
        <dbReference type="ARBA" id="ARBA00011888"/>
    </source>
</evidence>
<keyword evidence="5" id="KW-0808">Transferase</keyword>
<evidence type="ECO:0000256" key="6">
    <source>
        <dbReference type="ARBA" id="ARBA00048447"/>
    </source>
</evidence>
<organism evidence="8 9">
    <name type="scientific">Clostridium scatologenes</name>
    <dbReference type="NCBI Taxonomy" id="1548"/>
    <lineage>
        <taxon>Bacteria</taxon>
        <taxon>Bacillati</taxon>
        <taxon>Bacillota</taxon>
        <taxon>Clostridia</taxon>
        <taxon>Eubacteriales</taxon>
        <taxon>Clostridiaceae</taxon>
        <taxon>Clostridium</taxon>
    </lineage>
</organism>
<keyword evidence="4" id="KW-0328">Glycosyltransferase</keyword>
<evidence type="ECO:0000259" key="7">
    <source>
        <dbReference type="Pfam" id="PF01048"/>
    </source>
</evidence>
<dbReference type="GO" id="GO:0009164">
    <property type="term" value="P:nucleoside catabolic process"/>
    <property type="evidence" value="ECO:0007669"/>
    <property type="project" value="UniProtKB-ARBA"/>
</dbReference>
<protein>
    <recommendedName>
        <fullName evidence="3">Uridine phosphorylase</fullName>
        <ecNumber evidence="2">2.4.2.3</ecNumber>
    </recommendedName>
</protein>
<sequence>MVYDETLQKHIRCKKGDVAEYVLIPGDPARAKRIAEKFDSYEKMAENREYVVYTGIKDGVKLSVCSTGIGGASTAIAMEELSRLGAHTFVRVGSAGGRRENIPVGSAVVVNAAVRGEGTSKEYLPDIYPAVADLAITNCLLEAGREYLKEECYVGMSLSRDAYYMQNKDLNEQLLNTQVAVSEMECATVFIVAAKRGLKAGAIVGTDSNIIKKHQLTLEEKDKLYWEAEKKTINIAVNAMVKIAKNGK</sequence>
<dbReference type="InterPro" id="IPR000845">
    <property type="entry name" value="Nucleoside_phosphorylase_d"/>
</dbReference>
<comment type="similarity">
    <text evidence="1">Belongs to the PNP/UDP phosphorylase family.</text>
</comment>
<proteinExistence type="inferred from homology"/>
<dbReference type="PANTHER" id="PTHR43691:SF11">
    <property type="entry name" value="FI09636P-RELATED"/>
    <property type="match status" value="1"/>
</dbReference>
<dbReference type="Proteomes" id="UP000033115">
    <property type="component" value="Chromosome"/>
</dbReference>
<name>A0A0E3JNF5_CLOSL</name>
<evidence type="ECO:0000256" key="3">
    <source>
        <dbReference type="ARBA" id="ARBA00021980"/>
    </source>
</evidence>
<dbReference type="STRING" id="1548.CSCA_2079"/>
<dbReference type="CDD" id="cd17767">
    <property type="entry name" value="UP_EcUdp-like"/>
    <property type="match status" value="1"/>
</dbReference>
<dbReference type="KEGG" id="csq:CSCA_2079"/>
<dbReference type="Pfam" id="PF01048">
    <property type="entry name" value="PNP_UDP_1"/>
    <property type="match status" value="1"/>
</dbReference>
<accession>A0A0E3JNF5</accession>
<dbReference type="InterPro" id="IPR035994">
    <property type="entry name" value="Nucleoside_phosphorylase_sf"/>
</dbReference>
<comment type="catalytic activity">
    <reaction evidence="6">
        <text>uridine + phosphate = alpha-D-ribose 1-phosphate + uracil</text>
        <dbReference type="Rhea" id="RHEA:24388"/>
        <dbReference type="ChEBI" id="CHEBI:16704"/>
        <dbReference type="ChEBI" id="CHEBI:17568"/>
        <dbReference type="ChEBI" id="CHEBI:43474"/>
        <dbReference type="ChEBI" id="CHEBI:57720"/>
        <dbReference type="EC" id="2.4.2.3"/>
    </reaction>
</comment>
<dbReference type="HOGENOM" id="CLU_068457_0_0_9"/>
<dbReference type="EC" id="2.4.2.3" evidence="2"/>
<keyword evidence="9" id="KW-1185">Reference proteome</keyword>
<dbReference type="RefSeq" id="WP_029162988.1">
    <property type="nucleotide sequence ID" value="NZ_CP009933.1"/>
</dbReference>
<feature type="domain" description="Nucleoside phosphorylase" evidence="7">
    <location>
        <begin position="21"/>
        <end position="236"/>
    </location>
</feature>
<evidence type="ECO:0000256" key="4">
    <source>
        <dbReference type="ARBA" id="ARBA00022676"/>
    </source>
</evidence>
<dbReference type="GO" id="GO:0005829">
    <property type="term" value="C:cytosol"/>
    <property type="evidence" value="ECO:0007669"/>
    <property type="project" value="TreeGrafter"/>
</dbReference>
<dbReference type="PANTHER" id="PTHR43691">
    <property type="entry name" value="URIDINE PHOSPHORYLASE"/>
    <property type="match status" value="1"/>
</dbReference>
<dbReference type="EMBL" id="CP009933">
    <property type="protein sequence ID" value="AKA69204.1"/>
    <property type="molecule type" value="Genomic_DNA"/>
</dbReference>
<evidence type="ECO:0000313" key="8">
    <source>
        <dbReference type="EMBL" id="AKA69204.1"/>
    </source>
</evidence>
<gene>
    <name evidence="8" type="ORF">CSCA_2079</name>
</gene>
<dbReference type="Gene3D" id="3.40.50.1580">
    <property type="entry name" value="Nucleoside phosphorylase domain"/>
    <property type="match status" value="1"/>
</dbReference>
<dbReference type="SUPFAM" id="SSF53167">
    <property type="entry name" value="Purine and uridine phosphorylases"/>
    <property type="match status" value="1"/>
</dbReference>
<reference evidence="8 9" key="1">
    <citation type="journal article" date="2015" name="J. Biotechnol.">
        <title>Complete genome sequence of a malodorant-producing acetogen, Clostridium scatologenes ATCC 25775(T).</title>
        <authorList>
            <person name="Zhu Z."/>
            <person name="Guo T."/>
            <person name="Zheng H."/>
            <person name="Song T."/>
            <person name="Ouyang P."/>
            <person name="Xie J."/>
        </authorList>
    </citation>
    <scope>NUCLEOTIDE SEQUENCE [LARGE SCALE GENOMIC DNA]</scope>
    <source>
        <strain evidence="8 9">ATCC 25775</strain>
    </source>
</reference>
<dbReference type="InterPro" id="IPR018016">
    <property type="entry name" value="Nucleoside_phosphorylase_CS"/>
</dbReference>